<keyword evidence="3" id="KW-1185">Reference proteome</keyword>
<feature type="chain" id="PRO_5034046403" description="SnoaL-like domain-containing protein" evidence="1">
    <location>
        <begin position="18"/>
        <end position="160"/>
    </location>
</feature>
<protein>
    <recommendedName>
        <fullName evidence="4">SnoaL-like domain-containing protein</fullName>
    </recommendedName>
</protein>
<comment type="caution">
    <text evidence="2">The sequence shown here is derived from an EMBL/GenBank/DDBJ whole genome shotgun (WGS) entry which is preliminary data.</text>
</comment>
<evidence type="ECO:0000256" key="1">
    <source>
        <dbReference type="SAM" id="SignalP"/>
    </source>
</evidence>
<dbReference type="Proteomes" id="UP000664521">
    <property type="component" value="Unassembled WGS sequence"/>
</dbReference>
<dbReference type="SUPFAM" id="SSF54427">
    <property type="entry name" value="NTF2-like"/>
    <property type="match status" value="1"/>
</dbReference>
<proteinExistence type="predicted"/>
<name>A0A8H3EP95_9LECA</name>
<sequence>MRFQVTALLGLIPTLLATPAPHYRHSSTWLPEGPFCPPKSVSPAQQHAIFFDFINKLYVQQNATDAYLTYVSPDYINHSPYAPQGRAAAIAFLSYLIPSLNRTILHETFEKDIGMVHLKVLSDPLLALVDLFRLDGSCVVEHWDVNQALPENATNPIALF</sequence>
<evidence type="ECO:0000313" key="3">
    <source>
        <dbReference type="Proteomes" id="UP000664521"/>
    </source>
</evidence>
<dbReference type="InterPro" id="IPR032710">
    <property type="entry name" value="NTF2-like_dom_sf"/>
</dbReference>
<organism evidence="2 3">
    <name type="scientific">Heterodermia speciosa</name>
    <dbReference type="NCBI Taxonomy" id="116794"/>
    <lineage>
        <taxon>Eukaryota</taxon>
        <taxon>Fungi</taxon>
        <taxon>Dikarya</taxon>
        <taxon>Ascomycota</taxon>
        <taxon>Pezizomycotina</taxon>
        <taxon>Lecanoromycetes</taxon>
        <taxon>OSLEUM clade</taxon>
        <taxon>Lecanoromycetidae</taxon>
        <taxon>Caliciales</taxon>
        <taxon>Physciaceae</taxon>
        <taxon>Heterodermia</taxon>
    </lineage>
</organism>
<evidence type="ECO:0008006" key="4">
    <source>
        <dbReference type="Google" id="ProtNLM"/>
    </source>
</evidence>
<evidence type="ECO:0000313" key="2">
    <source>
        <dbReference type="EMBL" id="CAF9910886.1"/>
    </source>
</evidence>
<dbReference type="AlphaFoldDB" id="A0A8H3EP95"/>
<dbReference type="OrthoDB" id="2820488at2759"/>
<keyword evidence="1" id="KW-0732">Signal</keyword>
<gene>
    <name evidence="2" type="ORF">HETSPECPRED_010221</name>
</gene>
<feature type="signal peptide" evidence="1">
    <location>
        <begin position="1"/>
        <end position="17"/>
    </location>
</feature>
<dbReference type="Gene3D" id="3.10.450.50">
    <property type="match status" value="1"/>
</dbReference>
<dbReference type="EMBL" id="CAJPDS010000009">
    <property type="protein sequence ID" value="CAF9910886.1"/>
    <property type="molecule type" value="Genomic_DNA"/>
</dbReference>
<accession>A0A8H3EP95</accession>
<reference evidence="2" key="1">
    <citation type="submission" date="2021-03" db="EMBL/GenBank/DDBJ databases">
        <authorList>
            <person name="Tagirdzhanova G."/>
        </authorList>
    </citation>
    <scope>NUCLEOTIDE SEQUENCE</scope>
</reference>